<name>A0ABT9FCU2_9GAMM</name>
<proteinExistence type="predicted"/>
<dbReference type="Proteomes" id="UP001177212">
    <property type="component" value="Unassembled WGS sequence"/>
</dbReference>
<reference evidence="1" key="1">
    <citation type="submission" date="2023-07" db="EMBL/GenBank/DDBJ databases">
        <title>Genome content predicts the carbon catabolic preferences of heterotrophic bacteria.</title>
        <authorList>
            <person name="Gralka M."/>
        </authorList>
    </citation>
    <scope>NUCLEOTIDE SEQUENCE</scope>
    <source>
        <strain evidence="1">4G09</strain>
    </source>
</reference>
<keyword evidence="2" id="KW-1185">Reference proteome</keyword>
<sequence>MTTKKTTKRQDTGIAVLAKANGLNPTLALKRNRTISNLITLSKLHKKINNLIDETNNLPRSKLNKIKLNMSKIESVEFQMQKEWGFDLCRENHTHWKRIKHCKCDKTTNVRHFSINRTCPIHTNPKLFRPSLAVPNTH</sequence>
<evidence type="ECO:0008006" key="3">
    <source>
        <dbReference type="Google" id="ProtNLM"/>
    </source>
</evidence>
<comment type="caution">
    <text evidence="1">The sequence shown here is derived from an EMBL/GenBank/DDBJ whole genome shotgun (WGS) entry which is preliminary data.</text>
</comment>
<protein>
    <recommendedName>
        <fullName evidence="3">Transposase</fullName>
    </recommendedName>
</protein>
<dbReference type="RefSeq" id="WP_305471732.1">
    <property type="nucleotide sequence ID" value="NZ_JAUYVT010000004.1"/>
</dbReference>
<gene>
    <name evidence="1" type="ORF">Q8W34_07395</name>
</gene>
<evidence type="ECO:0000313" key="1">
    <source>
        <dbReference type="EMBL" id="MDP2564455.1"/>
    </source>
</evidence>
<dbReference type="EMBL" id="JAUYVT010000004">
    <property type="protein sequence ID" value="MDP2564455.1"/>
    <property type="molecule type" value="Genomic_DNA"/>
</dbReference>
<accession>A0ABT9FCU2</accession>
<evidence type="ECO:0000313" key="2">
    <source>
        <dbReference type="Proteomes" id="UP001177212"/>
    </source>
</evidence>
<organism evidence="1 2">
    <name type="scientific">Pseudoalteromonas marina</name>
    <dbReference type="NCBI Taxonomy" id="267375"/>
    <lineage>
        <taxon>Bacteria</taxon>
        <taxon>Pseudomonadati</taxon>
        <taxon>Pseudomonadota</taxon>
        <taxon>Gammaproteobacteria</taxon>
        <taxon>Alteromonadales</taxon>
        <taxon>Pseudoalteromonadaceae</taxon>
        <taxon>Pseudoalteromonas</taxon>
    </lineage>
</organism>